<proteinExistence type="predicted"/>
<dbReference type="Gene3D" id="3.40.50.80">
    <property type="entry name" value="Nucleotide-binding domain of ferredoxin-NADP reductase (FNR) module"/>
    <property type="match status" value="1"/>
</dbReference>
<dbReference type="EMBL" id="QUNO01000009">
    <property type="protein sequence ID" value="REH43555.1"/>
    <property type="molecule type" value="Genomic_DNA"/>
</dbReference>
<gene>
    <name evidence="10" type="ORF">BCF44_10998</name>
</gene>
<evidence type="ECO:0000259" key="9">
    <source>
        <dbReference type="PROSITE" id="PS51384"/>
    </source>
</evidence>
<dbReference type="Gene3D" id="3.10.20.30">
    <property type="match status" value="1"/>
</dbReference>
<dbReference type="InterPro" id="IPR050415">
    <property type="entry name" value="MRET"/>
</dbReference>
<evidence type="ECO:0000313" key="10">
    <source>
        <dbReference type="EMBL" id="REH43555.1"/>
    </source>
</evidence>
<dbReference type="GO" id="GO:0016491">
    <property type="term" value="F:oxidoreductase activity"/>
    <property type="evidence" value="ECO:0007669"/>
    <property type="project" value="UniProtKB-KW"/>
</dbReference>
<dbReference type="InterPro" id="IPR012675">
    <property type="entry name" value="Beta-grasp_dom_sf"/>
</dbReference>
<dbReference type="InterPro" id="IPR017927">
    <property type="entry name" value="FAD-bd_FR_type"/>
</dbReference>
<dbReference type="Pfam" id="PF00111">
    <property type="entry name" value="Fer2"/>
    <property type="match status" value="1"/>
</dbReference>
<feature type="domain" description="FAD-binding FR-type" evidence="9">
    <location>
        <begin position="4"/>
        <end position="106"/>
    </location>
</feature>
<protein>
    <submittedName>
        <fullName evidence="10">Ferredoxin-NADP reductase</fullName>
    </submittedName>
</protein>
<dbReference type="PROSITE" id="PS00197">
    <property type="entry name" value="2FE2S_FER_1"/>
    <property type="match status" value="1"/>
</dbReference>
<evidence type="ECO:0000256" key="5">
    <source>
        <dbReference type="ARBA" id="ARBA00023002"/>
    </source>
</evidence>
<keyword evidence="6" id="KW-0408">Iron</keyword>
<evidence type="ECO:0000256" key="7">
    <source>
        <dbReference type="ARBA" id="ARBA00023014"/>
    </source>
</evidence>
<reference evidence="10 11" key="1">
    <citation type="submission" date="2018-08" db="EMBL/GenBank/DDBJ databases">
        <title>Genomic Encyclopedia of Archaeal and Bacterial Type Strains, Phase II (KMG-II): from individual species to whole genera.</title>
        <authorList>
            <person name="Goeker M."/>
        </authorList>
    </citation>
    <scope>NUCLEOTIDE SEQUENCE [LARGE SCALE GENOMIC DNA]</scope>
    <source>
        <strain evidence="10 11">DSM 45791</strain>
    </source>
</reference>
<keyword evidence="2" id="KW-0285">Flavoprotein</keyword>
<dbReference type="Gene3D" id="2.40.30.10">
    <property type="entry name" value="Translation factors"/>
    <property type="match status" value="1"/>
</dbReference>
<dbReference type="SUPFAM" id="SSF63380">
    <property type="entry name" value="Riboflavin synthase domain-like"/>
    <property type="match status" value="1"/>
</dbReference>
<dbReference type="PANTHER" id="PTHR47354:SF1">
    <property type="entry name" value="CARNITINE MONOOXYGENASE REDUCTASE SUBUNIT"/>
    <property type="match status" value="1"/>
</dbReference>
<dbReference type="Proteomes" id="UP000256269">
    <property type="component" value="Unassembled WGS sequence"/>
</dbReference>
<evidence type="ECO:0000256" key="4">
    <source>
        <dbReference type="ARBA" id="ARBA00022723"/>
    </source>
</evidence>
<dbReference type="CDD" id="cd06185">
    <property type="entry name" value="PDR_like"/>
    <property type="match status" value="1"/>
</dbReference>
<evidence type="ECO:0000256" key="1">
    <source>
        <dbReference type="ARBA" id="ARBA00001974"/>
    </source>
</evidence>
<evidence type="ECO:0000313" key="11">
    <source>
        <dbReference type="Proteomes" id="UP000256269"/>
    </source>
</evidence>
<dbReference type="AlphaFoldDB" id="A0A3E0HFH8"/>
<sequence>MDREAEFDMVVAGRSTVAADVVALDLARADGGVLPAWSPGAHVDLLLAPGLERQYSLCSSPADRSSWRVAVLREPDGRGGSAYVHDKLDVGVTVRVRGPRNHFALQPSPAYLFVAGGIGVTPILPMVEAAHAAGADWRLVYGGRSAESMAFRDELARYGDRVELVPQEERGLIDVDDLLGTAAPDTLVYSCGPAGLLAAVEERCATWPTGSLHVERFSAVAPTEPDAPFDVVLERSGVTVHVPAGTSVLDAVRAAGIPVLASCEQGTCGTCETVVLGGTPQHRCTLLTAEERAAGDLMMICVSRAESPNLVLDL</sequence>
<dbReference type="PROSITE" id="PS51085">
    <property type="entry name" value="2FE2S_FER_2"/>
    <property type="match status" value="1"/>
</dbReference>
<keyword evidence="5" id="KW-0560">Oxidoreductase</keyword>
<dbReference type="SUPFAM" id="SSF52343">
    <property type="entry name" value="Ferredoxin reductase-like, C-terminal NADP-linked domain"/>
    <property type="match status" value="1"/>
</dbReference>
<feature type="domain" description="2Fe-2S ferredoxin-type" evidence="8">
    <location>
        <begin position="229"/>
        <end position="314"/>
    </location>
</feature>
<dbReference type="InterPro" id="IPR036010">
    <property type="entry name" value="2Fe-2S_ferredoxin-like_sf"/>
</dbReference>
<keyword evidence="3" id="KW-0001">2Fe-2S</keyword>
<dbReference type="PROSITE" id="PS51384">
    <property type="entry name" value="FAD_FR"/>
    <property type="match status" value="1"/>
</dbReference>
<dbReference type="InterPro" id="IPR001433">
    <property type="entry name" value="OxRdtase_FAD/NAD-bd"/>
</dbReference>
<keyword evidence="7" id="KW-0411">Iron-sulfur</keyword>
<dbReference type="InterPro" id="IPR017938">
    <property type="entry name" value="Riboflavin_synthase-like_b-brl"/>
</dbReference>
<dbReference type="InterPro" id="IPR001041">
    <property type="entry name" value="2Fe-2S_ferredoxin-type"/>
</dbReference>
<organism evidence="10 11">
    <name type="scientific">Kutzneria buriramensis</name>
    <dbReference type="NCBI Taxonomy" id="1045776"/>
    <lineage>
        <taxon>Bacteria</taxon>
        <taxon>Bacillati</taxon>
        <taxon>Actinomycetota</taxon>
        <taxon>Actinomycetes</taxon>
        <taxon>Pseudonocardiales</taxon>
        <taxon>Pseudonocardiaceae</taxon>
        <taxon>Kutzneria</taxon>
    </lineage>
</organism>
<evidence type="ECO:0000256" key="2">
    <source>
        <dbReference type="ARBA" id="ARBA00022630"/>
    </source>
</evidence>
<evidence type="ECO:0000259" key="8">
    <source>
        <dbReference type="PROSITE" id="PS51085"/>
    </source>
</evidence>
<comment type="cofactor">
    <cofactor evidence="1">
        <name>FAD</name>
        <dbReference type="ChEBI" id="CHEBI:57692"/>
    </cofactor>
</comment>
<dbReference type="InterPro" id="IPR006058">
    <property type="entry name" value="2Fe2S_fd_BS"/>
</dbReference>
<dbReference type="CDD" id="cd00207">
    <property type="entry name" value="fer2"/>
    <property type="match status" value="1"/>
</dbReference>
<dbReference type="GO" id="GO:0051537">
    <property type="term" value="F:2 iron, 2 sulfur cluster binding"/>
    <property type="evidence" value="ECO:0007669"/>
    <property type="project" value="UniProtKB-KW"/>
</dbReference>
<dbReference type="InterPro" id="IPR039261">
    <property type="entry name" value="FNR_nucleotide-bd"/>
</dbReference>
<dbReference type="PANTHER" id="PTHR47354">
    <property type="entry name" value="NADH OXIDOREDUCTASE HCR"/>
    <property type="match status" value="1"/>
</dbReference>
<evidence type="ECO:0000256" key="6">
    <source>
        <dbReference type="ARBA" id="ARBA00023004"/>
    </source>
</evidence>
<dbReference type="PRINTS" id="PR00409">
    <property type="entry name" value="PHDIOXRDTASE"/>
</dbReference>
<dbReference type="Pfam" id="PF00175">
    <property type="entry name" value="NAD_binding_1"/>
    <property type="match status" value="1"/>
</dbReference>
<dbReference type="GO" id="GO:0046872">
    <property type="term" value="F:metal ion binding"/>
    <property type="evidence" value="ECO:0007669"/>
    <property type="project" value="UniProtKB-KW"/>
</dbReference>
<name>A0A3E0HFH8_9PSEU</name>
<keyword evidence="4" id="KW-0479">Metal-binding</keyword>
<comment type="caution">
    <text evidence="10">The sequence shown here is derived from an EMBL/GenBank/DDBJ whole genome shotgun (WGS) entry which is preliminary data.</text>
</comment>
<evidence type="ECO:0000256" key="3">
    <source>
        <dbReference type="ARBA" id="ARBA00022714"/>
    </source>
</evidence>
<keyword evidence="11" id="KW-1185">Reference proteome</keyword>
<dbReference type="SUPFAM" id="SSF54292">
    <property type="entry name" value="2Fe-2S ferredoxin-like"/>
    <property type="match status" value="1"/>
</dbReference>
<accession>A0A3E0HFH8</accession>